<dbReference type="InterPro" id="IPR011989">
    <property type="entry name" value="ARM-like"/>
</dbReference>
<organism evidence="3 4">
    <name type="scientific">Planoprotostelium fungivorum</name>
    <dbReference type="NCBI Taxonomy" id="1890364"/>
    <lineage>
        <taxon>Eukaryota</taxon>
        <taxon>Amoebozoa</taxon>
        <taxon>Evosea</taxon>
        <taxon>Variosea</taxon>
        <taxon>Cavosteliida</taxon>
        <taxon>Cavosteliaceae</taxon>
        <taxon>Planoprotostelium</taxon>
    </lineage>
</organism>
<evidence type="ECO:0000313" key="3">
    <source>
        <dbReference type="EMBL" id="PRP87464.1"/>
    </source>
</evidence>
<feature type="domain" description="SCD" evidence="2">
    <location>
        <begin position="308"/>
        <end position="393"/>
    </location>
</feature>
<dbReference type="STRING" id="1890364.A0A2P6NU25"/>
<dbReference type="Proteomes" id="UP000241769">
    <property type="component" value="Unassembled WGS sequence"/>
</dbReference>
<dbReference type="GO" id="GO:0007062">
    <property type="term" value="P:sister chromatid cohesion"/>
    <property type="evidence" value="ECO:0007669"/>
    <property type="project" value="UniProtKB-ARBA"/>
</dbReference>
<dbReference type="GO" id="GO:0003682">
    <property type="term" value="F:chromatin binding"/>
    <property type="evidence" value="ECO:0007669"/>
    <property type="project" value="TreeGrafter"/>
</dbReference>
<dbReference type="InterPro" id="IPR013721">
    <property type="entry name" value="STAG"/>
</dbReference>
<dbReference type="PANTHER" id="PTHR11199">
    <property type="entry name" value="STROMAL ANTIGEN"/>
    <property type="match status" value="1"/>
</dbReference>
<dbReference type="EMBL" id="MDYQ01000020">
    <property type="protein sequence ID" value="PRP87464.1"/>
    <property type="molecule type" value="Genomic_DNA"/>
</dbReference>
<dbReference type="InterPro" id="IPR016024">
    <property type="entry name" value="ARM-type_fold"/>
</dbReference>
<dbReference type="SUPFAM" id="SSF48371">
    <property type="entry name" value="ARM repeat"/>
    <property type="match status" value="1"/>
</dbReference>
<evidence type="ECO:0000259" key="2">
    <source>
        <dbReference type="PROSITE" id="PS51425"/>
    </source>
</evidence>
<evidence type="ECO:0000256" key="1">
    <source>
        <dbReference type="SAM" id="MobiDB-lite"/>
    </source>
</evidence>
<dbReference type="Pfam" id="PF08514">
    <property type="entry name" value="STAG"/>
    <property type="match status" value="1"/>
</dbReference>
<dbReference type="GO" id="GO:0008278">
    <property type="term" value="C:cohesin complex"/>
    <property type="evidence" value="ECO:0007669"/>
    <property type="project" value="TreeGrafter"/>
</dbReference>
<reference evidence="3 4" key="1">
    <citation type="journal article" date="2018" name="Genome Biol. Evol.">
        <title>Multiple Roots of Fruiting Body Formation in Amoebozoa.</title>
        <authorList>
            <person name="Hillmann F."/>
            <person name="Forbes G."/>
            <person name="Novohradska S."/>
            <person name="Ferling I."/>
            <person name="Riege K."/>
            <person name="Groth M."/>
            <person name="Westermann M."/>
            <person name="Marz M."/>
            <person name="Spaller T."/>
            <person name="Winckler T."/>
            <person name="Schaap P."/>
            <person name="Glockner G."/>
        </authorList>
    </citation>
    <scope>NUCLEOTIDE SEQUENCE [LARGE SCALE GENOMIC DNA]</scope>
    <source>
        <strain evidence="3 4">Jena</strain>
    </source>
</reference>
<gene>
    <name evidence="3" type="ORF">PROFUN_00675</name>
</gene>
<accession>A0A2P6NU25</accession>
<dbReference type="AlphaFoldDB" id="A0A2P6NU25"/>
<dbReference type="GO" id="GO:0005634">
    <property type="term" value="C:nucleus"/>
    <property type="evidence" value="ECO:0007669"/>
    <property type="project" value="TreeGrafter"/>
</dbReference>
<dbReference type="Gene3D" id="1.25.10.10">
    <property type="entry name" value="Leucine-rich Repeat Variant"/>
    <property type="match status" value="1"/>
</dbReference>
<dbReference type="PANTHER" id="PTHR11199:SF0">
    <property type="entry name" value="LD34181P-RELATED"/>
    <property type="match status" value="1"/>
</dbReference>
<proteinExistence type="predicted"/>
<dbReference type="InParanoid" id="A0A2P6NU25"/>
<dbReference type="InterPro" id="IPR039662">
    <property type="entry name" value="Cohesin_Scc3/SA"/>
</dbReference>
<comment type="caution">
    <text evidence="3">The sequence shown here is derived from an EMBL/GenBank/DDBJ whole genome shotgun (WGS) entry which is preliminary data.</text>
</comment>
<dbReference type="PROSITE" id="PS51425">
    <property type="entry name" value="SCD"/>
    <property type="match status" value="1"/>
</dbReference>
<feature type="region of interest" description="Disordered" evidence="1">
    <location>
        <begin position="270"/>
        <end position="291"/>
    </location>
</feature>
<dbReference type="Pfam" id="PF21581">
    <property type="entry name" value="SCD"/>
    <property type="match status" value="1"/>
</dbReference>
<dbReference type="GO" id="GO:0000785">
    <property type="term" value="C:chromatin"/>
    <property type="evidence" value="ECO:0007669"/>
    <property type="project" value="TreeGrafter"/>
</dbReference>
<dbReference type="OrthoDB" id="19756at2759"/>
<sequence length="445" mass="50864">MLKALFSYAKRDGGRSIKYNGTKMAKKKVQAVTEEGIAEGEEFSRGTSINTLVDEWIKNYTKDRKEATVQIINFLIKACGCETGELTVDEYEEDEAQELLNGIITPEYLKEGEMNYPIVTRKGTNFASQFAKFWNQIISKNHQFSYQGMSIALCTRLKSSRHELLNGIITPEYLKEGEMNYPIVAQKGTNFASQFAKFWNQIISKSTNKILFDGHFLDSISSWISAFSNALARPFRHTATMAAMEVNSALIKVINERINKDISALDRSISTERRKGASSGSQKMKDLTKKKNRLEQNKQQLQEAMNVLYKGYRDTVPKIRCTCVEALGRWINSYPEFYLDDKLLKYIGWALSDKDARVRILALKVVERLYAQPELADTLEIFISTFENRLIQMVADNEIDVGVEALKVVTLQTEMKELSEEDMQRMYQAITDGHMKIRLEAAKFV</sequence>
<name>A0A2P6NU25_9EUKA</name>
<keyword evidence="4" id="KW-1185">Reference proteome</keyword>
<dbReference type="InterPro" id="IPR020839">
    <property type="entry name" value="SCD"/>
</dbReference>
<protein>
    <submittedName>
        <fullName evidence="3">Cohesin subunit SA-1</fullName>
    </submittedName>
</protein>
<evidence type="ECO:0000313" key="4">
    <source>
        <dbReference type="Proteomes" id="UP000241769"/>
    </source>
</evidence>